<evidence type="ECO:0000313" key="1">
    <source>
        <dbReference type="EMBL" id="CAF3380979.1"/>
    </source>
</evidence>
<dbReference type="Proteomes" id="UP000663869">
    <property type="component" value="Unassembled WGS sequence"/>
</dbReference>
<dbReference type="EMBL" id="CAJNYU010000830">
    <property type="protein sequence ID" value="CAF3392445.1"/>
    <property type="molecule type" value="Genomic_DNA"/>
</dbReference>
<organism evidence="4 6">
    <name type="scientific">Rotaria socialis</name>
    <dbReference type="NCBI Taxonomy" id="392032"/>
    <lineage>
        <taxon>Eukaryota</taxon>
        <taxon>Metazoa</taxon>
        <taxon>Spiralia</taxon>
        <taxon>Gnathifera</taxon>
        <taxon>Rotifera</taxon>
        <taxon>Eurotatoria</taxon>
        <taxon>Bdelloidea</taxon>
        <taxon>Philodinida</taxon>
        <taxon>Philodinidae</taxon>
        <taxon>Rotaria</taxon>
    </lineage>
</organism>
<name>A0A818EDW5_9BILA</name>
<protein>
    <recommendedName>
        <fullName evidence="7">DUF4440 domain-containing protein</fullName>
    </recommendedName>
</protein>
<dbReference type="EMBL" id="CAJNXB010004919">
    <property type="protein sequence ID" value="CAF3398732.1"/>
    <property type="molecule type" value="Genomic_DNA"/>
</dbReference>
<dbReference type="EMBL" id="CAJNYT010005386">
    <property type="protein sequence ID" value="CAF3737166.1"/>
    <property type="molecule type" value="Genomic_DNA"/>
</dbReference>
<proteinExistence type="predicted"/>
<dbReference type="OrthoDB" id="10036553at2759"/>
<evidence type="ECO:0008006" key="7">
    <source>
        <dbReference type="Google" id="ProtNLM"/>
    </source>
</evidence>
<sequence>MVEIKQFDITIKYLVSLQVLYKAVDSLYFYCGKHFSIQYTSLFEFHREAMSTPVQSVLEKGNRLKLLWKSKQIDELLADGYAPDARLVDHGTTHKGHEELKKIFEKFMDEGSDYTIVDTTAVSDDCVTQRYKPECESVISTCTATWNKINGDWKITLEDWN</sequence>
<dbReference type="Proteomes" id="UP000663865">
    <property type="component" value="Unassembled WGS sequence"/>
</dbReference>
<dbReference type="SUPFAM" id="SSF54427">
    <property type="entry name" value="NTF2-like"/>
    <property type="match status" value="1"/>
</dbReference>
<dbReference type="Proteomes" id="UP000663872">
    <property type="component" value="Unassembled WGS sequence"/>
</dbReference>
<dbReference type="Proteomes" id="UP000663833">
    <property type="component" value="Unassembled WGS sequence"/>
</dbReference>
<gene>
    <name evidence="2" type="ORF">FME351_LOCUS8278</name>
    <name evidence="5" type="ORF">GRG538_LOCUS30617</name>
    <name evidence="1" type="ORF">KIK155_LOCUS6295</name>
    <name evidence="4" type="ORF">LUA448_LOCUS22375</name>
    <name evidence="3" type="ORF">TIS948_LOCUS27500</name>
</gene>
<evidence type="ECO:0000313" key="3">
    <source>
        <dbReference type="EMBL" id="CAF3398732.1"/>
    </source>
</evidence>
<dbReference type="EMBL" id="CAJNYD010002916">
    <property type="protein sequence ID" value="CAF3457246.1"/>
    <property type="molecule type" value="Genomic_DNA"/>
</dbReference>
<dbReference type="Gene3D" id="3.10.450.50">
    <property type="match status" value="1"/>
</dbReference>
<reference evidence="4" key="1">
    <citation type="submission" date="2021-02" db="EMBL/GenBank/DDBJ databases">
        <authorList>
            <person name="Nowell W R."/>
        </authorList>
    </citation>
    <scope>NUCLEOTIDE SEQUENCE</scope>
</reference>
<evidence type="ECO:0000313" key="2">
    <source>
        <dbReference type="EMBL" id="CAF3392445.1"/>
    </source>
</evidence>
<evidence type="ECO:0000313" key="5">
    <source>
        <dbReference type="EMBL" id="CAF3737166.1"/>
    </source>
</evidence>
<evidence type="ECO:0000313" key="4">
    <source>
        <dbReference type="EMBL" id="CAF3457246.1"/>
    </source>
</evidence>
<dbReference type="Proteomes" id="UP000663825">
    <property type="component" value="Unassembled WGS sequence"/>
</dbReference>
<evidence type="ECO:0000313" key="6">
    <source>
        <dbReference type="Proteomes" id="UP000663833"/>
    </source>
</evidence>
<dbReference type="InterPro" id="IPR032710">
    <property type="entry name" value="NTF2-like_dom_sf"/>
</dbReference>
<comment type="caution">
    <text evidence="4">The sequence shown here is derived from an EMBL/GenBank/DDBJ whole genome shotgun (WGS) entry which is preliminary data.</text>
</comment>
<dbReference type="EMBL" id="CAJNYV010000760">
    <property type="protein sequence ID" value="CAF3380979.1"/>
    <property type="molecule type" value="Genomic_DNA"/>
</dbReference>
<accession>A0A818EDW5</accession>
<dbReference type="AlphaFoldDB" id="A0A818EDW5"/>